<evidence type="ECO:0000313" key="9">
    <source>
        <dbReference type="Proteomes" id="UP000178385"/>
    </source>
</evidence>
<dbReference type="PANTHER" id="PTHR11078">
    <property type="entry name" value="N UTILIZATION SUBSTANCE PROTEIN B-RELATED"/>
    <property type="match status" value="1"/>
</dbReference>
<evidence type="ECO:0000256" key="6">
    <source>
        <dbReference type="HAMAP-Rule" id="MF_00073"/>
    </source>
</evidence>
<dbReference type="HAMAP" id="MF_00073">
    <property type="entry name" value="NusB"/>
    <property type="match status" value="1"/>
</dbReference>
<keyword evidence="5 6" id="KW-0804">Transcription</keyword>
<reference evidence="8 9" key="1">
    <citation type="journal article" date="2016" name="Nat. Commun.">
        <title>Thousands of microbial genomes shed light on interconnected biogeochemical processes in an aquifer system.</title>
        <authorList>
            <person name="Anantharaman K."/>
            <person name="Brown C.T."/>
            <person name="Hug L.A."/>
            <person name="Sharon I."/>
            <person name="Castelle C.J."/>
            <person name="Probst A.J."/>
            <person name="Thomas B.C."/>
            <person name="Singh A."/>
            <person name="Wilkins M.J."/>
            <person name="Karaoz U."/>
            <person name="Brodie E.L."/>
            <person name="Williams K.H."/>
            <person name="Hubbard S.S."/>
            <person name="Banfield J.F."/>
        </authorList>
    </citation>
    <scope>NUCLEOTIDE SEQUENCE [LARGE SCALE GENOMIC DNA]</scope>
</reference>
<dbReference type="InterPro" id="IPR011605">
    <property type="entry name" value="NusB_fam"/>
</dbReference>
<dbReference type="NCBIfam" id="TIGR01951">
    <property type="entry name" value="nusB"/>
    <property type="match status" value="1"/>
</dbReference>
<dbReference type="InterPro" id="IPR006027">
    <property type="entry name" value="NusB_RsmB_TIM44"/>
</dbReference>
<dbReference type="CDD" id="cd00619">
    <property type="entry name" value="Terminator_NusB"/>
    <property type="match status" value="1"/>
</dbReference>
<organism evidence="8 9">
    <name type="scientific">Candidatus Buchananbacteria bacterium RIFCSPHIGHO2_01_FULL_47_11b</name>
    <dbReference type="NCBI Taxonomy" id="1797537"/>
    <lineage>
        <taxon>Bacteria</taxon>
        <taxon>Candidatus Buchananiibacteriota</taxon>
    </lineage>
</organism>
<dbReference type="GO" id="GO:0006353">
    <property type="term" value="P:DNA-templated transcription termination"/>
    <property type="evidence" value="ECO:0007669"/>
    <property type="project" value="UniProtKB-UniRule"/>
</dbReference>
<accession>A0A1G1Y2R5</accession>
<comment type="function">
    <text evidence="6">Involved in transcription antitermination. Required for transcription of ribosomal RNA (rRNA) genes. Binds specifically to the boxA antiterminator sequence of the ribosomal RNA (rrn) operons.</text>
</comment>
<evidence type="ECO:0000256" key="5">
    <source>
        <dbReference type="ARBA" id="ARBA00023163"/>
    </source>
</evidence>
<dbReference type="PANTHER" id="PTHR11078:SF3">
    <property type="entry name" value="ANTITERMINATION NUSB DOMAIN-CONTAINING PROTEIN"/>
    <property type="match status" value="1"/>
</dbReference>
<evidence type="ECO:0000256" key="3">
    <source>
        <dbReference type="ARBA" id="ARBA00022884"/>
    </source>
</evidence>
<gene>
    <name evidence="6" type="primary">nusB</name>
    <name evidence="8" type="ORF">A2840_00625</name>
</gene>
<evidence type="ECO:0000259" key="7">
    <source>
        <dbReference type="Pfam" id="PF01029"/>
    </source>
</evidence>
<feature type="domain" description="NusB/RsmB/TIM44" evidence="7">
    <location>
        <begin position="7"/>
        <end position="135"/>
    </location>
</feature>
<name>A0A1G1Y2R5_9BACT</name>
<dbReference type="AlphaFoldDB" id="A0A1G1Y2R5"/>
<dbReference type="SUPFAM" id="SSF48013">
    <property type="entry name" value="NusB-like"/>
    <property type="match status" value="1"/>
</dbReference>
<dbReference type="GO" id="GO:0005829">
    <property type="term" value="C:cytosol"/>
    <property type="evidence" value="ECO:0007669"/>
    <property type="project" value="TreeGrafter"/>
</dbReference>
<dbReference type="InterPro" id="IPR035926">
    <property type="entry name" value="NusB-like_sf"/>
</dbReference>
<evidence type="ECO:0000256" key="1">
    <source>
        <dbReference type="ARBA" id="ARBA00005952"/>
    </source>
</evidence>
<evidence type="ECO:0000256" key="2">
    <source>
        <dbReference type="ARBA" id="ARBA00022814"/>
    </source>
</evidence>
<dbReference type="Proteomes" id="UP000178385">
    <property type="component" value="Unassembled WGS sequence"/>
</dbReference>
<protein>
    <recommendedName>
        <fullName evidence="6">Transcription antitermination protein NusB</fullName>
    </recommendedName>
    <alternativeName>
        <fullName evidence="6">Antitermination factor NusB</fullName>
    </alternativeName>
</protein>
<evidence type="ECO:0000313" key="8">
    <source>
        <dbReference type="EMBL" id="OGY46643.1"/>
    </source>
</evidence>
<dbReference type="GO" id="GO:0003723">
    <property type="term" value="F:RNA binding"/>
    <property type="evidence" value="ECO:0007669"/>
    <property type="project" value="UniProtKB-UniRule"/>
</dbReference>
<comment type="similarity">
    <text evidence="1 6">Belongs to the NusB family.</text>
</comment>
<proteinExistence type="inferred from homology"/>
<dbReference type="GO" id="GO:0031564">
    <property type="term" value="P:transcription antitermination"/>
    <property type="evidence" value="ECO:0007669"/>
    <property type="project" value="UniProtKB-KW"/>
</dbReference>
<keyword evidence="2 6" id="KW-0889">Transcription antitermination</keyword>
<dbReference type="EMBL" id="MHIG01000029">
    <property type="protein sequence ID" value="OGY46643.1"/>
    <property type="molecule type" value="Genomic_DNA"/>
</dbReference>
<dbReference type="Pfam" id="PF01029">
    <property type="entry name" value="NusB"/>
    <property type="match status" value="1"/>
</dbReference>
<dbReference type="Gene3D" id="1.10.940.10">
    <property type="entry name" value="NusB-like"/>
    <property type="match status" value="1"/>
</dbReference>
<keyword evidence="4 6" id="KW-0805">Transcription regulation</keyword>
<sequence length="146" mass="16365">MSNRHLARTIALQTLYQLDFNSQQNKKSVDPAIQHNLEEFAPDFDDKGFIKNLVSGVIEQQKEIDALITEYAPEWPLDQITMVDRNVLRIGIYEMKYDTDIPEKVAINEAIELAKAFGGESSGKFVNGVLGSIYKNMLGTGEKQAA</sequence>
<keyword evidence="3 6" id="KW-0694">RNA-binding</keyword>
<evidence type="ECO:0000256" key="4">
    <source>
        <dbReference type="ARBA" id="ARBA00023015"/>
    </source>
</evidence>
<comment type="caution">
    <text evidence="8">The sequence shown here is derived from an EMBL/GenBank/DDBJ whole genome shotgun (WGS) entry which is preliminary data.</text>
</comment>